<evidence type="ECO:0000313" key="1">
    <source>
        <dbReference type="EMBL" id="NRF72370.1"/>
    </source>
</evidence>
<dbReference type="Proteomes" id="UP000737171">
    <property type="component" value="Unassembled WGS sequence"/>
</dbReference>
<evidence type="ECO:0000313" key="2">
    <source>
        <dbReference type="Proteomes" id="UP000737171"/>
    </source>
</evidence>
<sequence>MDKAIWALWYDLPDDRTEHYLAWLHGDYLPRLKQRPGITWVAHYKNATSPAMLGSVHRRFSRPPAAETGSGTQYVLLTGAVDPLLFFAPSVLDEEAARTGLDREMLDLRIGPQSYLFNETYRVNGPELRLRVPGTTPGPAIQMGMLRMKSVEAQHAVGKWYANSRLPLIAGMPGAICARVYSCLCGWPEIAVLYEFESIEARAREFEPQETALAKGPPAGELHQLPMDALVHAPGSPMPAIRIWPPVEH</sequence>
<keyword evidence="2" id="KW-1185">Reference proteome</keyword>
<dbReference type="EMBL" id="JABRWJ010000024">
    <property type="protein sequence ID" value="NRF72370.1"/>
    <property type="molecule type" value="Genomic_DNA"/>
</dbReference>
<dbReference type="RefSeq" id="WP_173135472.1">
    <property type="nucleotide sequence ID" value="NZ_JABRWJ010000024.1"/>
</dbReference>
<name>A0ABX2EV60_9BURK</name>
<organism evidence="1 2">
    <name type="scientific">Pseudaquabacterium terrae</name>
    <dbReference type="NCBI Taxonomy" id="2732868"/>
    <lineage>
        <taxon>Bacteria</taxon>
        <taxon>Pseudomonadati</taxon>
        <taxon>Pseudomonadota</taxon>
        <taxon>Betaproteobacteria</taxon>
        <taxon>Burkholderiales</taxon>
        <taxon>Sphaerotilaceae</taxon>
        <taxon>Pseudaquabacterium</taxon>
    </lineage>
</organism>
<protein>
    <recommendedName>
        <fullName evidence="3">NIPSNAP domain-containing protein</fullName>
    </recommendedName>
</protein>
<comment type="caution">
    <text evidence="1">The sequence shown here is derived from an EMBL/GenBank/DDBJ whole genome shotgun (WGS) entry which is preliminary data.</text>
</comment>
<gene>
    <name evidence="1" type="ORF">HLB44_35875</name>
</gene>
<reference evidence="1 2" key="1">
    <citation type="submission" date="2020-05" db="EMBL/GenBank/DDBJ databases">
        <title>Aquincola sp. isolate from soil.</title>
        <authorList>
            <person name="Han J."/>
            <person name="Kim D.-U."/>
        </authorList>
    </citation>
    <scope>NUCLEOTIDE SEQUENCE [LARGE SCALE GENOMIC DNA]</scope>
    <source>
        <strain evidence="1 2">S2</strain>
    </source>
</reference>
<proteinExistence type="predicted"/>
<evidence type="ECO:0008006" key="3">
    <source>
        <dbReference type="Google" id="ProtNLM"/>
    </source>
</evidence>
<accession>A0ABX2EV60</accession>